<organism evidence="3 4">
    <name type="scientific">Flavobacterium sediminilitoris</name>
    <dbReference type="NCBI Taxonomy" id="2024526"/>
    <lineage>
        <taxon>Bacteria</taxon>
        <taxon>Pseudomonadati</taxon>
        <taxon>Bacteroidota</taxon>
        <taxon>Flavobacteriia</taxon>
        <taxon>Flavobacteriales</taxon>
        <taxon>Flavobacteriaceae</taxon>
        <taxon>Flavobacterium</taxon>
    </lineage>
</organism>
<dbReference type="Proteomes" id="UP000830454">
    <property type="component" value="Chromosome"/>
</dbReference>
<comment type="similarity">
    <text evidence="1">Belongs to the pseudomonas-type ThrB family.</text>
</comment>
<protein>
    <submittedName>
        <fullName evidence="3">Phosphotransferase</fullName>
    </submittedName>
</protein>
<dbReference type="Pfam" id="PF01636">
    <property type="entry name" value="APH"/>
    <property type="match status" value="1"/>
</dbReference>
<dbReference type="InterPro" id="IPR011009">
    <property type="entry name" value="Kinase-like_dom_sf"/>
</dbReference>
<dbReference type="EMBL" id="CP090145">
    <property type="protein sequence ID" value="UOX32679.1"/>
    <property type="molecule type" value="Genomic_DNA"/>
</dbReference>
<dbReference type="PANTHER" id="PTHR21064">
    <property type="entry name" value="AMINOGLYCOSIDE PHOSPHOTRANSFERASE DOMAIN-CONTAINING PROTEIN-RELATED"/>
    <property type="match status" value="1"/>
</dbReference>
<dbReference type="SUPFAM" id="SSF56112">
    <property type="entry name" value="Protein kinase-like (PK-like)"/>
    <property type="match status" value="1"/>
</dbReference>
<gene>
    <name evidence="3" type="ORF">LXD69_11570</name>
</gene>
<reference evidence="3" key="1">
    <citation type="submission" date="2021-12" db="EMBL/GenBank/DDBJ databases">
        <authorList>
            <person name="Cha I.-T."/>
            <person name="Lee K.-E."/>
            <person name="Park S.-J."/>
        </authorList>
    </citation>
    <scope>NUCLEOTIDE SEQUENCE</scope>
    <source>
        <strain evidence="3">YSM-43</strain>
    </source>
</reference>
<dbReference type="Gene3D" id="3.90.1200.10">
    <property type="match status" value="1"/>
</dbReference>
<evidence type="ECO:0000256" key="1">
    <source>
        <dbReference type="ARBA" id="ARBA00038240"/>
    </source>
</evidence>
<dbReference type="Gene3D" id="3.30.200.20">
    <property type="entry name" value="Phosphorylase Kinase, domain 1"/>
    <property type="match status" value="1"/>
</dbReference>
<evidence type="ECO:0000259" key="2">
    <source>
        <dbReference type="Pfam" id="PF01636"/>
    </source>
</evidence>
<dbReference type="InterPro" id="IPR050249">
    <property type="entry name" value="Pseudomonas-type_ThrB"/>
</dbReference>
<dbReference type="PANTHER" id="PTHR21064:SF6">
    <property type="entry name" value="AMINOGLYCOSIDE PHOSPHOTRANSFERASE DOMAIN-CONTAINING PROTEIN"/>
    <property type="match status" value="1"/>
</dbReference>
<dbReference type="RefSeq" id="WP_045972324.1">
    <property type="nucleotide sequence ID" value="NZ_CP090145.1"/>
</dbReference>
<keyword evidence="4" id="KW-1185">Reference proteome</keyword>
<accession>A0ABY4HMJ2</accession>
<reference evidence="3" key="2">
    <citation type="submission" date="2022-04" db="EMBL/GenBank/DDBJ databases">
        <title>Complete Genome Sequence of Flavobacterium sediminilitoris YSM-43, Isolated from a Tidal Sediment.</title>
        <authorList>
            <person name="Lee P.A."/>
        </authorList>
    </citation>
    <scope>NUCLEOTIDE SEQUENCE</scope>
    <source>
        <strain evidence="3">YSM-43</strain>
    </source>
</reference>
<sequence length="325" mass="38290">MTAFPVTSSTLSAKELGLFIIEKYNLNKNGSCELFRTGINHTYFITENEIKYVARVYSYKWRSKSEILAEINVLNVLKEHAINISYPIADKKGEYIQEINAPEGTRYLVLFSFAEGNKVRFINNETCFSIGSIMASIHTKMFDKEINRIHYNLETLLELPYEYAKPFFSETLEEMKFIKKQSIEIKDYFDLNELKNIPKGVVHMDIWYDNMSITTQNEVTIFDFDFCGNGYLIFDVAYFCKQLFHIETDKKEYESKMKSFLNGYESIRKLTKEEMLLIPKAGAAIWIFYLGVQSQRFDWSNIFLSENYLKMYIGKMKSWIEYHES</sequence>
<name>A0ABY4HMJ2_9FLAO</name>
<evidence type="ECO:0000313" key="4">
    <source>
        <dbReference type="Proteomes" id="UP000830454"/>
    </source>
</evidence>
<dbReference type="InterPro" id="IPR002575">
    <property type="entry name" value="Aminoglycoside_PTrfase"/>
</dbReference>
<feature type="domain" description="Aminoglycoside phosphotransferase" evidence="2">
    <location>
        <begin position="39"/>
        <end position="269"/>
    </location>
</feature>
<evidence type="ECO:0000313" key="3">
    <source>
        <dbReference type="EMBL" id="UOX32679.1"/>
    </source>
</evidence>
<proteinExistence type="inferred from homology"/>